<proteinExistence type="predicted"/>
<gene>
    <name evidence="1" type="ORF">X777_13110</name>
</gene>
<organism evidence="1 2">
    <name type="scientific">Ooceraea biroi</name>
    <name type="common">Clonal raider ant</name>
    <name type="synonym">Cerapachys biroi</name>
    <dbReference type="NCBI Taxonomy" id="2015173"/>
    <lineage>
        <taxon>Eukaryota</taxon>
        <taxon>Metazoa</taxon>
        <taxon>Ecdysozoa</taxon>
        <taxon>Arthropoda</taxon>
        <taxon>Hexapoda</taxon>
        <taxon>Insecta</taxon>
        <taxon>Pterygota</taxon>
        <taxon>Neoptera</taxon>
        <taxon>Endopterygota</taxon>
        <taxon>Hymenoptera</taxon>
        <taxon>Apocrita</taxon>
        <taxon>Aculeata</taxon>
        <taxon>Formicoidea</taxon>
        <taxon>Formicidae</taxon>
        <taxon>Dorylinae</taxon>
        <taxon>Ooceraea</taxon>
    </lineage>
</organism>
<name>A0A026WYI6_OOCBI</name>
<feature type="non-terminal residue" evidence="1">
    <location>
        <position position="1"/>
    </location>
</feature>
<protein>
    <submittedName>
        <fullName evidence="1">Uncharacterized protein</fullName>
    </submittedName>
</protein>
<sequence>STPMFFLCPPLRTPSVRITYSRPRFSSVFQEDAGTDRHANSSATSSTMACTSATAGTVTYFIKMDTAAPVSVSRFDPYPALQFAFTAGGIFDVPNKIARQAQDWQNFLMQPSF</sequence>
<dbReference type="OMA" id="MHAGETF"/>
<dbReference type="AlphaFoldDB" id="A0A026WYI6"/>
<dbReference type="Proteomes" id="UP000053097">
    <property type="component" value="Unassembled WGS sequence"/>
</dbReference>
<reference evidence="1 2" key="1">
    <citation type="journal article" date="2014" name="Curr. Biol.">
        <title>The genome of the clonal raider ant Cerapachys biroi.</title>
        <authorList>
            <person name="Oxley P.R."/>
            <person name="Ji L."/>
            <person name="Fetter-Pruneda I."/>
            <person name="McKenzie S.K."/>
            <person name="Li C."/>
            <person name="Hu H."/>
            <person name="Zhang G."/>
            <person name="Kronauer D.J."/>
        </authorList>
    </citation>
    <scope>NUCLEOTIDE SEQUENCE [LARGE SCALE GENOMIC DNA]</scope>
</reference>
<evidence type="ECO:0000313" key="2">
    <source>
        <dbReference type="Proteomes" id="UP000053097"/>
    </source>
</evidence>
<dbReference type="EMBL" id="KK107064">
    <property type="protein sequence ID" value="EZA60908.1"/>
    <property type="molecule type" value="Genomic_DNA"/>
</dbReference>
<evidence type="ECO:0000313" key="1">
    <source>
        <dbReference type="EMBL" id="EZA60908.1"/>
    </source>
</evidence>
<accession>A0A026WYI6</accession>
<keyword evidence="2" id="KW-1185">Reference proteome</keyword>